<dbReference type="GO" id="GO:0006508">
    <property type="term" value="P:proteolysis"/>
    <property type="evidence" value="ECO:0007669"/>
    <property type="project" value="UniProtKB-KW"/>
</dbReference>
<keyword evidence="2" id="KW-0645">Protease</keyword>
<reference evidence="2" key="1">
    <citation type="submission" date="2023-07" db="EMBL/GenBank/DDBJ databases">
        <title>Gilvimarinus algae sp. nov., isolated from the surface of Kelp.</title>
        <authorList>
            <person name="Sun Y.Y."/>
            <person name="Gong Y."/>
            <person name="Du Z.J."/>
        </authorList>
    </citation>
    <scope>NUCLEOTIDE SEQUENCE</scope>
    <source>
        <strain evidence="2">SDUM040014</strain>
    </source>
</reference>
<accession>A0ABT8TJH1</accession>
<gene>
    <name evidence="2" type="ORF">QWI16_15815</name>
</gene>
<protein>
    <submittedName>
        <fullName evidence="2">Protease complex subunit PrcB family protein</fullName>
    </submittedName>
</protein>
<comment type="caution">
    <text evidence="2">The sequence shown here is derived from an EMBL/GenBank/DDBJ whole genome shotgun (WGS) entry which is preliminary data.</text>
</comment>
<dbReference type="EMBL" id="JAULRT010000062">
    <property type="protein sequence ID" value="MDO3383649.1"/>
    <property type="molecule type" value="Genomic_DNA"/>
</dbReference>
<dbReference type="PROSITE" id="PS51257">
    <property type="entry name" value="PROKAR_LIPOPROTEIN"/>
    <property type="match status" value="1"/>
</dbReference>
<keyword evidence="2" id="KW-0378">Hydrolase</keyword>
<organism evidence="2 3">
    <name type="scientific">Gilvimarinus algae</name>
    <dbReference type="NCBI Taxonomy" id="3058037"/>
    <lineage>
        <taxon>Bacteria</taxon>
        <taxon>Pseudomonadati</taxon>
        <taxon>Pseudomonadota</taxon>
        <taxon>Gammaproteobacteria</taxon>
        <taxon>Cellvibrionales</taxon>
        <taxon>Cellvibrionaceae</taxon>
        <taxon>Gilvimarinus</taxon>
    </lineage>
</organism>
<evidence type="ECO:0000313" key="2">
    <source>
        <dbReference type="EMBL" id="MDO3383649.1"/>
    </source>
</evidence>
<dbReference type="RefSeq" id="WP_302714570.1">
    <property type="nucleotide sequence ID" value="NZ_JAULRT010000062.1"/>
</dbReference>
<evidence type="ECO:0000259" key="1">
    <source>
        <dbReference type="Pfam" id="PF14343"/>
    </source>
</evidence>
<name>A0ABT8TJH1_9GAMM</name>
<evidence type="ECO:0000313" key="3">
    <source>
        <dbReference type="Proteomes" id="UP001168380"/>
    </source>
</evidence>
<dbReference type="GO" id="GO:0008233">
    <property type="term" value="F:peptidase activity"/>
    <property type="evidence" value="ECO:0007669"/>
    <property type="project" value="UniProtKB-KW"/>
</dbReference>
<proteinExistence type="predicted"/>
<sequence length="153" mass="16743">MYRPIGVLSVISLLAACGGSDSHQSVDFEPIDCPGVSSHSAYEDEVTEVFDTSHAFREWYLATNLNEQVTTPEVDFDQRQVIAINTGFKPSLSYSVQISRIEDEGDHLMVHYVDTGPLSCAADAAISYPYCVVVIDKTAKAVRFEGEVVDGCD</sequence>
<dbReference type="InterPro" id="IPR025748">
    <property type="entry name" value="PrcB_C_dom"/>
</dbReference>
<dbReference type="Proteomes" id="UP001168380">
    <property type="component" value="Unassembled WGS sequence"/>
</dbReference>
<dbReference type="Pfam" id="PF14343">
    <property type="entry name" value="PrcB_C"/>
    <property type="match status" value="1"/>
</dbReference>
<feature type="domain" description="PrcB C-terminal" evidence="1">
    <location>
        <begin position="81"/>
        <end position="136"/>
    </location>
</feature>
<keyword evidence="3" id="KW-1185">Reference proteome</keyword>